<evidence type="ECO:0000313" key="3">
    <source>
        <dbReference type="Proteomes" id="UP000247536"/>
    </source>
</evidence>
<dbReference type="Proteomes" id="UP000247536">
    <property type="component" value="Unassembled WGS sequence"/>
</dbReference>
<evidence type="ECO:0000313" key="2">
    <source>
        <dbReference type="EMBL" id="PYB69610.1"/>
    </source>
</evidence>
<dbReference type="PANTHER" id="PTHR20854">
    <property type="entry name" value="INOSITOL MONOPHOSPHATASE"/>
    <property type="match status" value="1"/>
</dbReference>
<dbReference type="PANTHER" id="PTHR20854:SF4">
    <property type="entry name" value="INOSITOL-1-MONOPHOSPHATASE-RELATED"/>
    <property type="match status" value="1"/>
</dbReference>
<gene>
    <name evidence="2" type="ORF">DMY87_23725</name>
</gene>
<reference evidence="2 3" key="1">
    <citation type="submission" date="2018-06" db="EMBL/GenBank/DDBJ databases">
        <title>Rhizobium wuzhouense sp. nov., isolated from roots of Oryza officinalis.</title>
        <authorList>
            <person name="Yuan T."/>
        </authorList>
    </citation>
    <scope>NUCLEOTIDE SEQUENCE [LARGE SCALE GENOMIC DNA]</scope>
    <source>
        <strain evidence="2 3">W44</strain>
    </source>
</reference>
<sequence>MTARSALAERIAREAGGKARSFLAHPDKLGWTEKASSQDIVSAADEATEAFLREMIRQHFPDDGIVGEEEGSTTGSSGFDWIIDPIDGTMAFLVGQPNWTVSVAVLHNGEPVIGVVAAPMFDEIYVARSGGGATLNGRPLAINPDWTIRSTTVGFGGTERADPRQVGAFVTRLYQEGGVIFRVGSGALMLAYVAANRLAGYYDPTLFCWDCMAGMVLISEAGGLAEFAGSLTEPGEIWAGNRNVFEDLKRISAMRGEGM</sequence>
<dbReference type="Gene3D" id="3.30.540.10">
    <property type="entry name" value="Fructose-1,6-Bisphosphatase, subunit A, domain 1"/>
    <property type="match status" value="1"/>
</dbReference>
<organism evidence="2 3">
    <name type="scientific">Rhizobium wuzhouense</name>
    <dbReference type="NCBI Taxonomy" id="1986026"/>
    <lineage>
        <taxon>Bacteria</taxon>
        <taxon>Pseudomonadati</taxon>
        <taxon>Pseudomonadota</taxon>
        <taxon>Alphaproteobacteria</taxon>
        <taxon>Hyphomicrobiales</taxon>
        <taxon>Rhizobiaceae</taxon>
        <taxon>Rhizobium/Agrobacterium group</taxon>
        <taxon>Rhizobium</taxon>
    </lineage>
</organism>
<comment type="similarity">
    <text evidence="1">Belongs to the inositol monophosphatase superfamily.</text>
</comment>
<evidence type="ECO:0000256" key="1">
    <source>
        <dbReference type="ARBA" id="ARBA00009759"/>
    </source>
</evidence>
<dbReference type="SUPFAM" id="SSF56655">
    <property type="entry name" value="Carbohydrate phosphatase"/>
    <property type="match status" value="1"/>
</dbReference>
<dbReference type="Gene3D" id="3.40.190.80">
    <property type="match status" value="1"/>
</dbReference>
<protein>
    <submittedName>
        <fullName evidence="2">Inositol monophosphatase</fullName>
    </submittedName>
</protein>
<keyword evidence="3" id="KW-1185">Reference proteome</keyword>
<dbReference type="Pfam" id="PF00459">
    <property type="entry name" value="Inositol_P"/>
    <property type="match status" value="1"/>
</dbReference>
<accession>A0ABX5NJQ2</accession>
<name>A0ABX5NJQ2_9HYPH</name>
<comment type="caution">
    <text evidence="2">The sequence shown here is derived from an EMBL/GenBank/DDBJ whole genome shotgun (WGS) entry which is preliminary data.</text>
</comment>
<dbReference type="PRINTS" id="PR00377">
    <property type="entry name" value="IMPHPHTASES"/>
</dbReference>
<dbReference type="EMBL" id="QJRY01000016">
    <property type="protein sequence ID" value="PYB69610.1"/>
    <property type="molecule type" value="Genomic_DNA"/>
</dbReference>
<dbReference type="InterPro" id="IPR000760">
    <property type="entry name" value="Inositol_monophosphatase-like"/>
</dbReference>
<proteinExistence type="inferred from homology"/>